<keyword evidence="8" id="KW-0256">Endoplasmic reticulum</keyword>
<evidence type="ECO:0000256" key="7">
    <source>
        <dbReference type="ARBA" id="ARBA00022723"/>
    </source>
</evidence>
<reference evidence="16 17" key="1">
    <citation type="submission" date="2020-11" db="EMBL/GenBank/DDBJ databases">
        <authorList>
            <person name="Wallbank WR R."/>
            <person name="Pardo Diaz C."/>
            <person name="Kozak K."/>
            <person name="Martin S."/>
            <person name="Jiggins C."/>
            <person name="Moest M."/>
            <person name="Warren A I."/>
            <person name="Generalovic N T."/>
            <person name="Byers J.R.P. K."/>
            <person name="Montejo-Kovacevich G."/>
            <person name="Yen C E."/>
        </authorList>
    </citation>
    <scope>NUCLEOTIDE SEQUENCE [LARGE SCALE GENOMIC DNA]</scope>
</reference>
<evidence type="ECO:0000256" key="13">
    <source>
        <dbReference type="ARBA" id="ARBA00023136"/>
    </source>
</evidence>
<dbReference type="InterPro" id="IPR017972">
    <property type="entry name" value="Cyt_P450_CS"/>
</dbReference>
<keyword evidence="10 15" id="KW-0560">Oxidoreductase</keyword>
<dbReference type="AlphaFoldDB" id="A0A7R8UF07"/>
<evidence type="ECO:0000256" key="2">
    <source>
        <dbReference type="ARBA" id="ARBA00003690"/>
    </source>
</evidence>
<protein>
    <recommendedName>
        <fullName evidence="18">Cytochrome P450</fullName>
    </recommendedName>
</protein>
<evidence type="ECO:0000256" key="4">
    <source>
        <dbReference type="ARBA" id="ARBA00004406"/>
    </source>
</evidence>
<comment type="function">
    <text evidence="2">May be involved in the metabolism of insect hormones and in the breakdown of synthetic insecticides.</text>
</comment>
<dbReference type="InterPro" id="IPR002401">
    <property type="entry name" value="Cyt_P450_E_grp-I"/>
</dbReference>
<evidence type="ECO:0000256" key="10">
    <source>
        <dbReference type="ARBA" id="ARBA00023002"/>
    </source>
</evidence>
<dbReference type="Pfam" id="PF00067">
    <property type="entry name" value="p450"/>
    <property type="match status" value="1"/>
</dbReference>
<sequence length="113" mass="13181">MIIFGSFVKRGDTQIKIQHDERYYPNPEKFDPDRFRPEVWRARHPMTFLSFGDGPRNCIGMRFGRMQSKVGFAMLVKNYRFEPSEKTPIPMEFSPRGGILGSTNGMHLKIIKI</sequence>
<dbReference type="GO" id="GO:0004497">
    <property type="term" value="F:monooxygenase activity"/>
    <property type="evidence" value="ECO:0007669"/>
    <property type="project" value="UniProtKB-KW"/>
</dbReference>
<keyword evidence="11 14" id="KW-0408">Iron</keyword>
<evidence type="ECO:0000313" key="16">
    <source>
        <dbReference type="EMBL" id="CAD7079577.1"/>
    </source>
</evidence>
<dbReference type="GO" id="GO:0020037">
    <property type="term" value="F:heme binding"/>
    <property type="evidence" value="ECO:0007669"/>
    <property type="project" value="InterPro"/>
</dbReference>
<dbReference type="PANTHER" id="PTHR24292">
    <property type="entry name" value="CYTOCHROME P450"/>
    <property type="match status" value="1"/>
</dbReference>
<evidence type="ECO:0000256" key="5">
    <source>
        <dbReference type="ARBA" id="ARBA00010617"/>
    </source>
</evidence>
<keyword evidence="17" id="KW-1185">Reference proteome</keyword>
<evidence type="ECO:0000256" key="14">
    <source>
        <dbReference type="PIRSR" id="PIRSR602401-1"/>
    </source>
</evidence>
<comment type="subcellular location">
    <subcellularLocation>
        <location evidence="4">Endoplasmic reticulum membrane</location>
        <topology evidence="4">Peripheral membrane protein</topology>
    </subcellularLocation>
    <subcellularLocation>
        <location evidence="3">Microsome membrane</location>
        <topology evidence="3">Peripheral membrane protein</topology>
    </subcellularLocation>
</comment>
<gene>
    <name evidence="16" type="ORF">HERILL_LOCUS2789</name>
</gene>
<evidence type="ECO:0000256" key="1">
    <source>
        <dbReference type="ARBA" id="ARBA00001971"/>
    </source>
</evidence>
<keyword evidence="6 14" id="KW-0349">Heme</keyword>
<dbReference type="PROSITE" id="PS00086">
    <property type="entry name" value="CYTOCHROME_P450"/>
    <property type="match status" value="1"/>
</dbReference>
<proteinExistence type="inferred from homology"/>
<organism evidence="16 17">
    <name type="scientific">Hermetia illucens</name>
    <name type="common">Black soldier fly</name>
    <dbReference type="NCBI Taxonomy" id="343691"/>
    <lineage>
        <taxon>Eukaryota</taxon>
        <taxon>Metazoa</taxon>
        <taxon>Ecdysozoa</taxon>
        <taxon>Arthropoda</taxon>
        <taxon>Hexapoda</taxon>
        <taxon>Insecta</taxon>
        <taxon>Pterygota</taxon>
        <taxon>Neoptera</taxon>
        <taxon>Endopterygota</taxon>
        <taxon>Diptera</taxon>
        <taxon>Brachycera</taxon>
        <taxon>Stratiomyomorpha</taxon>
        <taxon>Stratiomyidae</taxon>
        <taxon>Hermetiinae</taxon>
        <taxon>Hermetia</taxon>
    </lineage>
</organism>
<dbReference type="Proteomes" id="UP000594454">
    <property type="component" value="Chromosome 1"/>
</dbReference>
<evidence type="ECO:0000256" key="3">
    <source>
        <dbReference type="ARBA" id="ARBA00004174"/>
    </source>
</evidence>
<evidence type="ECO:0008006" key="18">
    <source>
        <dbReference type="Google" id="ProtNLM"/>
    </source>
</evidence>
<comment type="similarity">
    <text evidence="5 15">Belongs to the cytochrome P450 family.</text>
</comment>
<dbReference type="InParanoid" id="A0A7R8UF07"/>
<evidence type="ECO:0000256" key="8">
    <source>
        <dbReference type="ARBA" id="ARBA00022824"/>
    </source>
</evidence>
<keyword evidence="12 15" id="KW-0503">Monooxygenase</keyword>
<evidence type="ECO:0000256" key="15">
    <source>
        <dbReference type="RuleBase" id="RU000461"/>
    </source>
</evidence>
<dbReference type="InterPro" id="IPR036396">
    <property type="entry name" value="Cyt_P450_sf"/>
</dbReference>
<dbReference type="InterPro" id="IPR001128">
    <property type="entry name" value="Cyt_P450"/>
</dbReference>
<comment type="cofactor">
    <cofactor evidence="1 14">
        <name>heme</name>
        <dbReference type="ChEBI" id="CHEBI:30413"/>
    </cofactor>
</comment>
<dbReference type="SUPFAM" id="SSF48264">
    <property type="entry name" value="Cytochrome P450"/>
    <property type="match status" value="1"/>
</dbReference>
<dbReference type="PANTHER" id="PTHR24292:SF54">
    <property type="entry name" value="CYP9F3-RELATED"/>
    <property type="match status" value="1"/>
</dbReference>
<feature type="binding site" description="axial binding residue" evidence="14">
    <location>
        <position position="58"/>
    </location>
    <ligand>
        <name>heme</name>
        <dbReference type="ChEBI" id="CHEBI:30413"/>
    </ligand>
    <ligandPart>
        <name>Fe</name>
        <dbReference type="ChEBI" id="CHEBI:18248"/>
    </ligandPart>
</feature>
<evidence type="ECO:0000256" key="9">
    <source>
        <dbReference type="ARBA" id="ARBA00022848"/>
    </source>
</evidence>
<name>A0A7R8UF07_HERIL</name>
<dbReference type="GO" id="GO:0005506">
    <property type="term" value="F:iron ion binding"/>
    <property type="evidence" value="ECO:0007669"/>
    <property type="project" value="InterPro"/>
</dbReference>
<accession>A0A7R8UF07</accession>
<evidence type="ECO:0000256" key="6">
    <source>
        <dbReference type="ARBA" id="ARBA00022617"/>
    </source>
</evidence>
<dbReference type="EMBL" id="LR899009">
    <property type="protein sequence ID" value="CAD7079577.1"/>
    <property type="molecule type" value="Genomic_DNA"/>
</dbReference>
<evidence type="ECO:0000256" key="11">
    <source>
        <dbReference type="ARBA" id="ARBA00023004"/>
    </source>
</evidence>
<dbReference type="Gene3D" id="1.10.630.10">
    <property type="entry name" value="Cytochrome P450"/>
    <property type="match status" value="1"/>
</dbReference>
<dbReference type="InterPro" id="IPR050476">
    <property type="entry name" value="Insect_CytP450_Detox"/>
</dbReference>
<dbReference type="GO" id="GO:0005789">
    <property type="term" value="C:endoplasmic reticulum membrane"/>
    <property type="evidence" value="ECO:0007669"/>
    <property type="project" value="UniProtKB-SubCell"/>
</dbReference>
<keyword evidence="7 14" id="KW-0479">Metal-binding</keyword>
<dbReference type="GO" id="GO:0016705">
    <property type="term" value="F:oxidoreductase activity, acting on paired donors, with incorporation or reduction of molecular oxygen"/>
    <property type="evidence" value="ECO:0007669"/>
    <property type="project" value="InterPro"/>
</dbReference>
<keyword evidence="13" id="KW-0472">Membrane</keyword>
<evidence type="ECO:0000313" key="17">
    <source>
        <dbReference type="Proteomes" id="UP000594454"/>
    </source>
</evidence>
<evidence type="ECO:0000256" key="12">
    <source>
        <dbReference type="ARBA" id="ARBA00023033"/>
    </source>
</evidence>
<dbReference type="PRINTS" id="PR00463">
    <property type="entry name" value="EP450I"/>
</dbReference>
<keyword evidence="9" id="KW-0492">Microsome</keyword>